<reference evidence="2 3" key="1">
    <citation type="submission" date="2019-04" db="EMBL/GenBank/DDBJ databases">
        <title>Nine Novel Phages from a Plateau Lake in Southwest China Provide Insights into Aeromonas Phage Diversity.</title>
        <authorList>
            <person name="Xiao W."/>
            <person name="Bai M."/>
            <person name="Wang Y."/>
            <person name="Cui X."/>
        </authorList>
    </citation>
    <scope>NUCLEOTIDE SEQUENCE [LARGE SCALE GENOMIC DNA]</scope>
</reference>
<feature type="region of interest" description="Disordered" evidence="1">
    <location>
        <begin position="83"/>
        <end position="104"/>
    </location>
</feature>
<evidence type="ECO:0000313" key="3">
    <source>
        <dbReference type="Proteomes" id="UP000316128"/>
    </source>
</evidence>
<evidence type="ECO:0000313" key="2">
    <source>
        <dbReference type="EMBL" id="QDB74012.1"/>
    </source>
</evidence>
<feature type="compositionally biased region" description="Basic and acidic residues" evidence="1">
    <location>
        <begin position="83"/>
        <end position="96"/>
    </location>
</feature>
<dbReference type="Proteomes" id="UP000316128">
    <property type="component" value="Segment"/>
</dbReference>
<organism evidence="2 3">
    <name type="scientific">Aeromonas phage 2L372D</name>
    <dbReference type="NCBI Taxonomy" id="2588097"/>
    <lineage>
        <taxon>Viruses</taxon>
        <taxon>Duplodnaviria</taxon>
        <taxon>Heunggongvirae</taxon>
        <taxon>Uroviricota</taxon>
        <taxon>Caudoviricetes</taxon>
        <taxon>Plateaulakevirus</taxon>
        <taxon>Plateaulakevirus pv2L372D</taxon>
    </lineage>
</organism>
<dbReference type="EMBL" id="MK804893">
    <property type="protein sequence ID" value="QDB74012.1"/>
    <property type="molecule type" value="Genomic_DNA"/>
</dbReference>
<keyword evidence="3" id="KW-1185">Reference proteome</keyword>
<evidence type="ECO:0000256" key="1">
    <source>
        <dbReference type="SAM" id="MobiDB-lite"/>
    </source>
</evidence>
<protein>
    <submittedName>
        <fullName evidence="2">Uncharacterized protein</fullName>
    </submittedName>
</protein>
<name>A0A4Y5TX88_9CAUD</name>
<gene>
    <name evidence="2" type="ORF">2L372D_098</name>
</gene>
<proteinExistence type="predicted"/>
<sequence>MQQEYVTKAEVLSAISKVSDIDYEKTLVSFDYCFVTKDGHEYQTPNFHFFIRALIEHANAKLNVEECFELPFVTLLGFQEEKQTETEVVKAEEAPKPRGRTKAK</sequence>
<accession>A0A4Y5TX88</accession>